<evidence type="ECO:0000313" key="1">
    <source>
        <dbReference type="EMBL" id="GEK58206.1"/>
    </source>
</evidence>
<reference evidence="1 2" key="1">
    <citation type="submission" date="2019-07" db="EMBL/GenBank/DDBJ databases">
        <title>Whole genome shotgun sequence of Marinococcus halophilus NBRC 102359.</title>
        <authorList>
            <person name="Hosoyama A."/>
            <person name="Uohara A."/>
            <person name="Ohji S."/>
            <person name="Ichikawa N."/>
        </authorList>
    </citation>
    <scope>NUCLEOTIDE SEQUENCE [LARGE SCALE GENOMIC DNA]</scope>
    <source>
        <strain evidence="1 2">NBRC 102359</strain>
    </source>
</reference>
<sequence>MLNHRKNIQGGKHEGIKTGLQIIWHYIICFDSHGLAPYY</sequence>
<protein>
    <submittedName>
        <fullName evidence="1">Uncharacterized protein</fullName>
    </submittedName>
</protein>
<proteinExistence type="predicted"/>
<dbReference type="AlphaFoldDB" id="A0A510Y4D5"/>
<gene>
    <name evidence="1" type="ORF">MHA01_11110</name>
</gene>
<name>A0A510Y4D5_MARHA</name>
<dbReference type="EMBL" id="BJUN01000005">
    <property type="protein sequence ID" value="GEK58206.1"/>
    <property type="molecule type" value="Genomic_DNA"/>
</dbReference>
<comment type="caution">
    <text evidence="1">The sequence shown here is derived from an EMBL/GenBank/DDBJ whole genome shotgun (WGS) entry which is preliminary data.</text>
</comment>
<evidence type="ECO:0000313" key="2">
    <source>
        <dbReference type="Proteomes" id="UP000321051"/>
    </source>
</evidence>
<organism evidence="1 2">
    <name type="scientific">Marinococcus halophilus</name>
    <dbReference type="NCBI Taxonomy" id="1371"/>
    <lineage>
        <taxon>Bacteria</taxon>
        <taxon>Bacillati</taxon>
        <taxon>Bacillota</taxon>
        <taxon>Bacilli</taxon>
        <taxon>Bacillales</taxon>
        <taxon>Bacillaceae</taxon>
        <taxon>Marinococcus</taxon>
    </lineage>
</organism>
<dbReference type="Proteomes" id="UP000321051">
    <property type="component" value="Unassembled WGS sequence"/>
</dbReference>
<keyword evidence="2" id="KW-1185">Reference proteome</keyword>
<accession>A0A510Y4D5</accession>